<dbReference type="InterPro" id="IPR050317">
    <property type="entry name" value="Plant_Fungal_Acyltransferase"/>
</dbReference>
<dbReference type="EMBL" id="CAJNOJ010000275">
    <property type="protein sequence ID" value="CAF1361320.1"/>
    <property type="molecule type" value="Genomic_DNA"/>
</dbReference>
<gene>
    <name evidence="3" type="ORF">EDS130_LOCUS33835</name>
    <name evidence="2" type="ORF">XAT740_LOCUS3517</name>
</gene>
<dbReference type="GO" id="GO:0044550">
    <property type="term" value="P:secondary metabolite biosynthetic process"/>
    <property type="evidence" value="ECO:0007669"/>
    <property type="project" value="TreeGrafter"/>
</dbReference>
<keyword evidence="1" id="KW-0808">Transferase</keyword>
<dbReference type="GO" id="GO:0016747">
    <property type="term" value="F:acyltransferase activity, transferring groups other than amino-acyl groups"/>
    <property type="evidence" value="ECO:0007669"/>
    <property type="project" value="TreeGrafter"/>
</dbReference>
<dbReference type="Pfam" id="PF02458">
    <property type="entry name" value="Transferase"/>
    <property type="match status" value="1"/>
</dbReference>
<protein>
    <submittedName>
        <fullName evidence="3">Uncharacterized protein</fullName>
    </submittedName>
</protein>
<reference evidence="3" key="1">
    <citation type="submission" date="2021-02" db="EMBL/GenBank/DDBJ databases">
        <authorList>
            <person name="Nowell W R."/>
        </authorList>
    </citation>
    <scope>NUCLEOTIDE SEQUENCE</scope>
</reference>
<evidence type="ECO:0000313" key="5">
    <source>
        <dbReference type="Proteomes" id="UP000663852"/>
    </source>
</evidence>
<dbReference type="InterPro" id="IPR023213">
    <property type="entry name" value="CAT-like_dom_sf"/>
</dbReference>
<evidence type="ECO:0000313" key="3">
    <source>
        <dbReference type="EMBL" id="CAF1361320.1"/>
    </source>
</evidence>
<dbReference type="Proteomes" id="UP000663828">
    <property type="component" value="Unassembled WGS sequence"/>
</dbReference>
<keyword evidence="4" id="KW-1185">Reference proteome</keyword>
<dbReference type="AlphaFoldDB" id="A0A815HYM4"/>
<evidence type="ECO:0000313" key="2">
    <source>
        <dbReference type="EMBL" id="CAF0812095.1"/>
    </source>
</evidence>
<dbReference type="OrthoDB" id="1862401at2759"/>
<comment type="caution">
    <text evidence="3">The sequence shown here is derived from an EMBL/GenBank/DDBJ whole genome shotgun (WGS) entry which is preliminary data.</text>
</comment>
<name>A0A815HYM4_ADIRI</name>
<dbReference type="SUPFAM" id="SSF52777">
    <property type="entry name" value="CoA-dependent acyltransferases"/>
    <property type="match status" value="1"/>
</dbReference>
<evidence type="ECO:0000313" key="4">
    <source>
        <dbReference type="Proteomes" id="UP000663828"/>
    </source>
</evidence>
<dbReference type="Proteomes" id="UP000663852">
    <property type="component" value="Unassembled WGS sequence"/>
</dbReference>
<dbReference type="Gene3D" id="3.30.559.10">
    <property type="entry name" value="Chloramphenicol acetyltransferase-like domain"/>
    <property type="match status" value="2"/>
</dbReference>
<dbReference type="PANTHER" id="PTHR31642">
    <property type="entry name" value="TRICHOTHECENE 3-O-ACETYLTRANSFERASE"/>
    <property type="match status" value="1"/>
</dbReference>
<organism evidence="3 5">
    <name type="scientific">Adineta ricciae</name>
    <name type="common">Rotifer</name>
    <dbReference type="NCBI Taxonomy" id="249248"/>
    <lineage>
        <taxon>Eukaryota</taxon>
        <taxon>Metazoa</taxon>
        <taxon>Spiralia</taxon>
        <taxon>Gnathifera</taxon>
        <taxon>Rotifera</taxon>
        <taxon>Eurotatoria</taxon>
        <taxon>Bdelloidea</taxon>
        <taxon>Adinetida</taxon>
        <taxon>Adinetidae</taxon>
        <taxon>Adineta</taxon>
    </lineage>
</organism>
<accession>A0A815HYM4</accession>
<sequence>MTCYIDASIPSGNGRRITLLGTDLIFASIDNVFVYPTLNVDRLRNALSETLSIWPILTGRIIVNCDEYMIECSDNSIPFNYTENNELECWPDLPVVVDDKTILEPFIDSVQYKIEVEPLLRFKVTYLLRSKEYIVGTSTSHLVGDAYSNIRFLNDLSQIYQHLEPLPPRPIFQRCLLNKEKLDLSFPLIKEISEKAEKIESFFGRFIKGKSETEQINLSFSSEQLIRLQSIGKCDDEEVTIHDTLCAYIIITLNKYFFLTTDEHIQRARMIINYRGICDSLVTQEHVGNYIISIPSSQFTDSLSLPSTAKIIRQAIKTIRNEDFLEKWLVSADVLTRQLIKDGRVNYILDQNEVIFNSNFKYDWANEVNLGMINQCRFHTAVSFKFYFRIFQLNPIKGKDGRWTKDNGGAQVAVRIPKGERKDKFLEAWTKDIQENFATVTPLETTGFRRHHGSS</sequence>
<evidence type="ECO:0000256" key="1">
    <source>
        <dbReference type="ARBA" id="ARBA00022679"/>
    </source>
</evidence>
<dbReference type="EMBL" id="CAJNOR010000135">
    <property type="protein sequence ID" value="CAF0812095.1"/>
    <property type="molecule type" value="Genomic_DNA"/>
</dbReference>
<dbReference type="PANTHER" id="PTHR31642:SF310">
    <property type="entry name" value="FATTY ALCOHOL:CAFFEOYL-COA ACYLTRANSFERASE"/>
    <property type="match status" value="1"/>
</dbReference>
<proteinExistence type="predicted"/>